<dbReference type="EMBL" id="CP025746">
    <property type="protein sequence ID" value="QAA35263.1"/>
    <property type="molecule type" value="Genomic_DNA"/>
</dbReference>
<name>A0A410E1W1_9CLOT</name>
<protein>
    <recommendedName>
        <fullName evidence="3">DUF4003 domain-containing protein</fullName>
    </recommendedName>
</protein>
<evidence type="ECO:0000313" key="2">
    <source>
        <dbReference type="Proteomes" id="UP000286268"/>
    </source>
</evidence>
<evidence type="ECO:0008006" key="3">
    <source>
        <dbReference type="Google" id="ProtNLM"/>
    </source>
</evidence>
<proteinExistence type="predicted"/>
<keyword evidence="2" id="KW-1185">Reference proteome</keyword>
<dbReference type="OrthoDB" id="1778393at2"/>
<dbReference type="Pfam" id="PF13170">
    <property type="entry name" value="DUF4003"/>
    <property type="match status" value="1"/>
</dbReference>
<gene>
    <name evidence="1" type="ORF">C1I91_09445</name>
</gene>
<accession>A0A410E1W1</accession>
<reference evidence="1 2" key="1">
    <citation type="submission" date="2018-01" db="EMBL/GenBank/DDBJ databases">
        <title>Genome Sequencing and Assembly of Anaerobacter polyendosporus strain CT4.</title>
        <authorList>
            <person name="Tachaapaikoon C."/>
            <person name="Sutheeworapong S."/>
            <person name="Jenjaroenpun P."/>
            <person name="Wongsurawat T."/>
            <person name="Nookeaw I."/>
            <person name="Cheawchanlertfa P."/>
            <person name="Kosugi A."/>
            <person name="Cheevadhanarak S."/>
            <person name="Ratanakhanokchai K."/>
        </authorList>
    </citation>
    <scope>NUCLEOTIDE SEQUENCE [LARGE SCALE GENOMIC DNA]</scope>
    <source>
        <strain evidence="1 2">CT4</strain>
    </source>
</reference>
<dbReference type="InterPro" id="IPR025062">
    <property type="entry name" value="DUF4003"/>
</dbReference>
<organism evidence="1 2">
    <name type="scientific">Clostridium manihotivorum</name>
    <dbReference type="NCBI Taxonomy" id="2320868"/>
    <lineage>
        <taxon>Bacteria</taxon>
        <taxon>Bacillati</taxon>
        <taxon>Bacillota</taxon>
        <taxon>Clostridia</taxon>
        <taxon>Eubacteriales</taxon>
        <taxon>Clostridiaceae</taxon>
        <taxon>Clostridium</taxon>
    </lineage>
</organism>
<dbReference type="AlphaFoldDB" id="A0A410E1W1"/>
<evidence type="ECO:0000313" key="1">
    <source>
        <dbReference type="EMBL" id="QAA35263.1"/>
    </source>
</evidence>
<sequence>MVDNFHKLKSAFRWDSHLIKHFVAMSHAISNRKVDIQNLSNIKNYIKGHSSWTSYFRGTNELLLVNLLSSQVDYQETFNNIKDIYELMKKNGFTRGPYLPMAAYTLATKLERSQWDEGIKRMMDFYNGMKKNHFWLTSQDDYVYSAVLATSNLEVEETMDKVEKYYSILNKNGFYKGNDLQTLSHILALSDGEIEVNCNRAVSLYNKLKENKCRLQHNALSTIGLLVLLPQDVDVLVSEIKEVYEYIHSVDGYGFWSLDGSTRTILSSNIVSSYYIDSIKDGITDVALSNSLVAILIAQEQAAISAACIAAVSASAASSS</sequence>
<dbReference type="Proteomes" id="UP000286268">
    <property type="component" value="Chromosome"/>
</dbReference>
<dbReference type="KEGG" id="cmah:C1I91_09445"/>